<dbReference type="Proteomes" id="UP001215280">
    <property type="component" value="Unassembled WGS sequence"/>
</dbReference>
<name>A0AAD7MYH8_9AGAR</name>
<evidence type="ECO:0000313" key="2">
    <source>
        <dbReference type="Proteomes" id="UP001215280"/>
    </source>
</evidence>
<evidence type="ECO:0000313" key="1">
    <source>
        <dbReference type="EMBL" id="KAJ7737785.1"/>
    </source>
</evidence>
<proteinExistence type="predicted"/>
<protein>
    <submittedName>
        <fullName evidence="1">Uncharacterized protein</fullName>
    </submittedName>
</protein>
<sequence length="197" mass="22347">MSCRIVEQYLEASPPFDLRDRTAVREYHSKLEAARHLAELHPLETGHCLSFHLTIPPANPLPNSRPLPHLPRHPSISFWLAQSLQCGPDKLSQVWTAGAEFPDSDAKTTVVLKMFQPSMGSYPDADSLWHHDYVFSEAYARDEAWVYNLNRLEHKQGLSIPYFFGLHTIITPSNELAWVLVLEYIPGGTLRAYIASP</sequence>
<accession>A0AAD7MYH8</accession>
<reference evidence="1" key="1">
    <citation type="submission" date="2023-03" db="EMBL/GenBank/DDBJ databases">
        <title>Massive genome expansion in bonnet fungi (Mycena s.s.) driven by repeated elements and novel gene families across ecological guilds.</title>
        <authorList>
            <consortium name="Lawrence Berkeley National Laboratory"/>
            <person name="Harder C.B."/>
            <person name="Miyauchi S."/>
            <person name="Viragh M."/>
            <person name="Kuo A."/>
            <person name="Thoen E."/>
            <person name="Andreopoulos B."/>
            <person name="Lu D."/>
            <person name="Skrede I."/>
            <person name="Drula E."/>
            <person name="Henrissat B."/>
            <person name="Morin E."/>
            <person name="Kohler A."/>
            <person name="Barry K."/>
            <person name="LaButti K."/>
            <person name="Morin E."/>
            <person name="Salamov A."/>
            <person name="Lipzen A."/>
            <person name="Mereny Z."/>
            <person name="Hegedus B."/>
            <person name="Baldrian P."/>
            <person name="Stursova M."/>
            <person name="Weitz H."/>
            <person name="Taylor A."/>
            <person name="Grigoriev I.V."/>
            <person name="Nagy L.G."/>
            <person name="Martin F."/>
            <person name="Kauserud H."/>
        </authorList>
    </citation>
    <scope>NUCLEOTIDE SEQUENCE</scope>
    <source>
        <strain evidence="1">CBHHK188m</strain>
    </source>
</reference>
<organism evidence="1 2">
    <name type="scientific">Mycena maculata</name>
    <dbReference type="NCBI Taxonomy" id="230809"/>
    <lineage>
        <taxon>Eukaryota</taxon>
        <taxon>Fungi</taxon>
        <taxon>Dikarya</taxon>
        <taxon>Basidiomycota</taxon>
        <taxon>Agaricomycotina</taxon>
        <taxon>Agaricomycetes</taxon>
        <taxon>Agaricomycetidae</taxon>
        <taxon>Agaricales</taxon>
        <taxon>Marasmiineae</taxon>
        <taxon>Mycenaceae</taxon>
        <taxon>Mycena</taxon>
    </lineage>
</organism>
<gene>
    <name evidence="1" type="ORF">DFH07DRAFT_985358</name>
</gene>
<comment type="caution">
    <text evidence="1">The sequence shown here is derived from an EMBL/GenBank/DDBJ whole genome shotgun (WGS) entry which is preliminary data.</text>
</comment>
<keyword evidence="2" id="KW-1185">Reference proteome</keyword>
<dbReference type="AlphaFoldDB" id="A0AAD7MYH8"/>
<dbReference type="EMBL" id="JARJLG010000141">
    <property type="protein sequence ID" value="KAJ7737785.1"/>
    <property type="molecule type" value="Genomic_DNA"/>
</dbReference>